<protein>
    <submittedName>
        <fullName evidence="2">Uncharacterized protein</fullName>
    </submittedName>
</protein>
<keyword evidence="1" id="KW-0812">Transmembrane</keyword>
<sequence>MGKRETEPTRRDAPLILWVLPGHRLGAVRRDGPQMVKKVLTWGGIAFLVFFIAYRPDSAADVFQSLGSTVGDIARGFGDFFTGLLA</sequence>
<accession>A0A6V8L1J6</accession>
<keyword evidence="1" id="KW-1133">Transmembrane helix</keyword>
<dbReference type="Proteomes" id="UP000482960">
    <property type="component" value="Unassembled WGS sequence"/>
</dbReference>
<dbReference type="AlphaFoldDB" id="A0A6V8L1J6"/>
<reference evidence="2 3" key="1">
    <citation type="submission" date="2020-03" db="EMBL/GenBank/DDBJ databases">
        <title>Whole genome shotgun sequence of Phytohabitans rumicis NBRC 108638.</title>
        <authorList>
            <person name="Komaki H."/>
            <person name="Tamura T."/>
        </authorList>
    </citation>
    <scope>NUCLEOTIDE SEQUENCE [LARGE SCALE GENOMIC DNA]</scope>
    <source>
        <strain evidence="2 3">NBRC 108638</strain>
    </source>
</reference>
<organism evidence="2 3">
    <name type="scientific">Phytohabitans rumicis</name>
    <dbReference type="NCBI Taxonomy" id="1076125"/>
    <lineage>
        <taxon>Bacteria</taxon>
        <taxon>Bacillati</taxon>
        <taxon>Actinomycetota</taxon>
        <taxon>Actinomycetes</taxon>
        <taxon>Micromonosporales</taxon>
        <taxon>Micromonosporaceae</taxon>
    </lineage>
</organism>
<name>A0A6V8L1J6_9ACTN</name>
<keyword evidence="1" id="KW-0472">Membrane</keyword>
<proteinExistence type="predicted"/>
<evidence type="ECO:0000313" key="2">
    <source>
        <dbReference type="EMBL" id="GFJ91153.1"/>
    </source>
</evidence>
<comment type="caution">
    <text evidence="2">The sequence shown here is derived from an EMBL/GenBank/DDBJ whole genome shotgun (WGS) entry which is preliminary data.</text>
</comment>
<evidence type="ECO:0000313" key="3">
    <source>
        <dbReference type="Proteomes" id="UP000482960"/>
    </source>
</evidence>
<feature type="transmembrane region" description="Helical" evidence="1">
    <location>
        <begin position="39"/>
        <end position="56"/>
    </location>
</feature>
<reference evidence="2 3" key="2">
    <citation type="submission" date="2020-03" db="EMBL/GenBank/DDBJ databases">
        <authorList>
            <person name="Ichikawa N."/>
            <person name="Kimura A."/>
            <person name="Kitahashi Y."/>
            <person name="Uohara A."/>
        </authorList>
    </citation>
    <scope>NUCLEOTIDE SEQUENCE [LARGE SCALE GENOMIC DNA]</scope>
    <source>
        <strain evidence="2 3">NBRC 108638</strain>
    </source>
</reference>
<dbReference type="EMBL" id="BLPG01000001">
    <property type="protein sequence ID" value="GFJ91153.1"/>
    <property type="molecule type" value="Genomic_DNA"/>
</dbReference>
<keyword evidence="3" id="KW-1185">Reference proteome</keyword>
<evidence type="ECO:0000256" key="1">
    <source>
        <dbReference type="SAM" id="Phobius"/>
    </source>
</evidence>
<gene>
    <name evidence="2" type="ORF">Prum_047950</name>
</gene>